<keyword evidence="5" id="KW-0505">Motor protein</keyword>
<dbReference type="InterPro" id="IPR027640">
    <property type="entry name" value="Kinesin-like_fam"/>
</dbReference>
<evidence type="ECO:0000256" key="3">
    <source>
        <dbReference type="ARBA" id="ARBA00022840"/>
    </source>
</evidence>
<evidence type="ECO:0000313" key="7">
    <source>
        <dbReference type="EMBL" id="KAF7995631.1"/>
    </source>
</evidence>
<keyword evidence="2 5" id="KW-0547">Nucleotide-binding</keyword>
<dbReference type="PANTHER" id="PTHR47972">
    <property type="entry name" value="KINESIN-LIKE PROTEIN KLP-3"/>
    <property type="match status" value="1"/>
</dbReference>
<comment type="caution">
    <text evidence="7">The sequence shown here is derived from an EMBL/GenBank/DDBJ whole genome shotgun (WGS) entry which is preliminary data.</text>
</comment>
<accession>A0A834Y0E8</accession>
<dbReference type="InterPro" id="IPR036961">
    <property type="entry name" value="Kinesin_motor_dom_sf"/>
</dbReference>
<dbReference type="GO" id="GO:0007018">
    <property type="term" value="P:microtubule-based movement"/>
    <property type="evidence" value="ECO:0007669"/>
    <property type="project" value="InterPro"/>
</dbReference>
<dbReference type="GO" id="GO:0008017">
    <property type="term" value="F:microtubule binding"/>
    <property type="evidence" value="ECO:0007669"/>
    <property type="project" value="InterPro"/>
</dbReference>
<sequence length="162" mass="18594">MIYLRQYARINTSYTLSSSKLSSLIKYIDEFSIKINDNGKQHKFTFNKVFPSTATQLDIFEDVSTLIQSAVDGYNASIIAYGLTGSGKTYTMEGTHDNPGIITRSINLIFSQIEQLQRVDWRYKVEVSFIEIYNEKIYDLLDKSLKQCFDNADGRSIIKEDN</sequence>
<dbReference type="EMBL" id="JACMRX010000002">
    <property type="protein sequence ID" value="KAF7995631.1"/>
    <property type="molecule type" value="Genomic_DNA"/>
</dbReference>
<dbReference type="AlphaFoldDB" id="A0A834Y0E8"/>
<proteinExistence type="inferred from homology"/>
<feature type="domain" description="Kinesin motor" evidence="6">
    <location>
        <begin position="1"/>
        <end position="162"/>
    </location>
</feature>
<comment type="similarity">
    <text evidence="5">Belongs to the TRAFAC class myosin-kinesin ATPase superfamily. Kinesin family.</text>
</comment>
<gene>
    <name evidence="7" type="ORF">HCN44_006738</name>
</gene>
<comment type="subcellular location">
    <subcellularLocation>
        <location evidence="1">Cytoplasm</location>
        <location evidence="1">Cytoskeleton</location>
    </subcellularLocation>
</comment>
<name>A0A834Y0E8_APHGI</name>
<evidence type="ECO:0000256" key="5">
    <source>
        <dbReference type="PROSITE-ProRule" id="PRU00283"/>
    </source>
</evidence>
<feature type="binding site" evidence="5">
    <location>
        <begin position="82"/>
        <end position="89"/>
    </location>
    <ligand>
        <name>ATP</name>
        <dbReference type="ChEBI" id="CHEBI:30616"/>
    </ligand>
</feature>
<keyword evidence="3 5" id="KW-0067">ATP-binding</keyword>
<evidence type="ECO:0000256" key="2">
    <source>
        <dbReference type="ARBA" id="ARBA00022741"/>
    </source>
</evidence>
<dbReference type="Gene3D" id="3.40.850.10">
    <property type="entry name" value="Kinesin motor domain"/>
    <property type="match status" value="1"/>
</dbReference>
<dbReference type="PROSITE" id="PS50067">
    <property type="entry name" value="KINESIN_MOTOR_2"/>
    <property type="match status" value="1"/>
</dbReference>
<reference evidence="7 8" key="1">
    <citation type="submission" date="2020-08" db="EMBL/GenBank/DDBJ databases">
        <title>Aphidius gifuensis genome sequencing and assembly.</title>
        <authorList>
            <person name="Du Z."/>
        </authorList>
    </citation>
    <scope>NUCLEOTIDE SEQUENCE [LARGE SCALE GENOMIC DNA]</scope>
    <source>
        <strain evidence="7">YNYX2018</strain>
        <tissue evidence="7">Adults</tissue>
    </source>
</reference>
<dbReference type="SUPFAM" id="SSF52540">
    <property type="entry name" value="P-loop containing nucleoside triphosphate hydrolases"/>
    <property type="match status" value="1"/>
</dbReference>
<keyword evidence="4" id="KW-0206">Cytoskeleton</keyword>
<keyword evidence="8" id="KW-1185">Reference proteome</keyword>
<dbReference type="Pfam" id="PF00225">
    <property type="entry name" value="Kinesin"/>
    <property type="match status" value="1"/>
</dbReference>
<dbReference type="InterPro" id="IPR001752">
    <property type="entry name" value="Kinesin_motor_dom"/>
</dbReference>
<evidence type="ECO:0000259" key="6">
    <source>
        <dbReference type="PROSITE" id="PS50067"/>
    </source>
</evidence>
<dbReference type="GO" id="GO:0003777">
    <property type="term" value="F:microtubule motor activity"/>
    <property type="evidence" value="ECO:0007669"/>
    <property type="project" value="InterPro"/>
</dbReference>
<dbReference type="GO" id="GO:0005524">
    <property type="term" value="F:ATP binding"/>
    <property type="evidence" value="ECO:0007669"/>
    <property type="project" value="UniProtKB-UniRule"/>
</dbReference>
<dbReference type="Proteomes" id="UP000639338">
    <property type="component" value="Unassembled WGS sequence"/>
</dbReference>
<evidence type="ECO:0000256" key="4">
    <source>
        <dbReference type="ARBA" id="ARBA00023212"/>
    </source>
</evidence>
<dbReference type="InterPro" id="IPR027417">
    <property type="entry name" value="P-loop_NTPase"/>
</dbReference>
<organism evidence="7 8">
    <name type="scientific">Aphidius gifuensis</name>
    <name type="common">Parasitoid wasp</name>
    <dbReference type="NCBI Taxonomy" id="684658"/>
    <lineage>
        <taxon>Eukaryota</taxon>
        <taxon>Metazoa</taxon>
        <taxon>Ecdysozoa</taxon>
        <taxon>Arthropoda</taxon>
        <taxon>Hexapoda</taxon>
        <taxon>Insecta</taxon>
        <taxon>Pterygota</taxon>
        <taxon>Neoptera</taxon>
        <taxon>Endopterygota</taxon>
        <taxon>Hymenoptera</taxon>
        <taxon>Apocrita</taxon>
        <taxon>Ichneumonoidea</taxon>
        <taxon>Braconidae</taxon>
        <taxon>Aphidiinae</taxon>
        <taxon>Aphidius</taxon>
    </lineage>
</organism>
<evidence type="ECO:0000313" key="8">
    <source>
        <dbReference type="Proteomes" id="UP000639338"/>
    </source>
</evidence>
<dbReference type="SMART" id="SM00129">
    <property type="entry name" value="KISc"/>
    <property type="match status" value="1"/>
</dbReference>
<keyword evidence="4" id="KW-0963">Cytoplasm</keyword>
<evidence type="ECO:0000256" key="1">
    <source>
        <dbReference type="ARBA" id="ARBA00004245"/>
    </source>
</evidence>
<dbReference type="GO" id="GO:0015630">
    <property type="term" value="C:microtubule cytoskeleton"/>
    <property type="evidence" value="ECO:0007669"/>
    <property type="project" value="UniProtKB-ARBA"/>
</dbReference>
<protein>
    <recommendedName>
        <fullName evidence="6">Kinesin motor domain-containing protein</fullName>
    </recommendedName>
</protein>